<dbReference type="RefSeq" id="WP_119001235.1">
    <property type="nucleotide sequence ID" value="NZ_QWGP01000033.1"/>
</dbReference>
<dbReference type="InterPro" id="IPR035069">
    <property type="entry name" value="TTHA1013/TTHA0281-like"/>
</dbReference>
<dbReference type="Proteomes" id="UP000266305">
    <property type="component" value="Unassembled WGS sequence"/>
</dbReference>
<name>A0AAX1UG28_CERSP</name>
<organism evidence="2 3">
    <name type="scientific">Cereibacter sphaeroides</name>
    <name type="common">Rhodobacter sphaeroides</name>
    <dbReference type="NCBI Taxonomy" id="1063"/>
    <lineage>
        <taxon>Bacteria</taxon>
        <taxon>Pseudomonadati</taxon>
        <taxon>Pseudomonadota</taxon>
        <taxon>Alphaproteobacteria</taxon>
        <taxon>Rhodobacterales</taxon>
        <taxon>Paracoccaceae</taxon>
        <taxon>Cereibacter</taxon>
    </lineage>
</organism>
<evidence type="ECO:0000313" key="3">
    <source>
        <dbReference type="Proteomes" id="UP000266305"/>
    </source>
</evidence>
<feature type="domain" description="HicB-like antitoxin of toxin-antitoxin system" evidence="1">
    <location>
        <begin position="6"/>
        <end position="124"/>
    </location>
</feature>
<protein>
    <submittedName>
        <fullName evidence="2">CopG family transcriptional regulator</fullName>
    </submittedName>
</protein>
<dbReference type="EMBL" id="QWGP01000033">
    <property type="protein sequence ID" value="RHZ91509.1"/>
    <property type="molecule type" value="Genomic_DNA"/>
</dbReference>
<dbReference type="CDD" id="cd22231">
    <property type="entry name" value="RHH_NikR_HicB-like"/>
    <property type="match status" value="1"/>
</dbReference>
<dbReference type="Pfam" id="PF15919">
    <property type="entry name" value="HicB_lk_antitox"/>
    <property type="match status" value="1"/>
</dbReference>
<accession>A0AAX1UG28</accession>
<evidence type="ECO:0000259" key="1">
    <source>
        <dbReference type="Pfam" id="PF15919"/>
    </source>
</evidence>
<sequence length="131" mass="14165">MQLITAVVHKEPDSSYGLTFPDMPGCFAAADDWSDISAKAVEALDLWFEDGPAVEPSPIDAIRSREEVRKALAEGASLMTFAYVPADGKLERVNISMDRGLLRAIDATASARGMTRSAFIAMVARREIAGF</sequence>
<dbReference type="Gene3D" id="3.30.160.250">
    <property type="match status" value="1"/>
</dbReference>
<comment type="caution">
    <text evidence="2">The sequence shown here is derived from an EMBL/GenBank/DDBJ whole genome shotgun (WGS) entry which is preliminary data.</text>
</comment>
<dbReference type="InterPro" id="IPR031807">
    <property type="entry name" value="HicB-like"/>
</dbReference>
<gene>
    <name evidence="2" type="ORF">D1114_20160</name>
</gene>
<dbReference type="SUPFAM" id="SSF143100">
    <property type="entry name" value="TTHA1013/TTHA0281-like"/>
    <property type="match status" value="1"/>
</dbReference>
<proteinExistence type="predicted"/>
<evidence type="ECO:0000313" key="2">
    <source>
        <dbReference type="EMBL" id="RHZ91509.1"/>
    </source>
</evidence>
<dbReference type="AlphaFoldDB" id="A0AAX1UG28"/>
<reference evidence="2 3" key="1">
    <citation type="submission" date="2018-08" db="EMBL/GenBank/DDBJ databases">
        <title>Draft genome sequence of Rhodobacter sphaeroides FY.</title>
        <authorList>
            <person name="Rayyan A."/>
            <person name="Meyer T.E."/>
            <person name="Kyndt J.A."/>
        </authorList>
    </citation>
    <scope>NUCLEOTIDE SEQUENCE [LARGE SCALE GENOMIC DNA]</scope>
    <source>
        <strain evidence="2 3">FY</strain>
    </source>
</reference>